<keyword evidence="3" id="KW-1185">Reference proteome</keyword>
<dbReference type="InterPro" id="IPR008312">
    <property type="entry name" value="T6SS_TssB1"/>
</dbReference>
<gene>
    <name evidence="2" type="ORF">CUV01_05670</name>
</gene>
<dbReference type="KEGG" id="paro:CUV01_05670"/>
<feature type="region of interest" description="Disordered" evidence="1">
    <location>
        <begin position="1"/>
        <end position="22"/>
    </location>
</feature>
<dbReference type="PIRSF" id="PIRSF028301">
    <property type="entry name" value="UCP028301"/>
    <property type="match status" value="1"/>
</dbReference>
<reference evidence="2 3" key="1">
    <citation type="submission" date="2017-12" db="EMBL/GenBank/DDBJ databases">
        <authorList>
            <person name="Hurst M.R.H."/>
        </authorList>
    </citation>
    <scope>NUCLEOTIDE SEQUENCE [LARGE SCALE GENOMIC DNA]</scope>
    <source>
        <strain evidence="2 3">BM15</strain>
    </source>
</reference>
<evidence type="ECO:0000313" key="2">
    <source>
        <dbReference type="EMBL" id="AUH32950.1"/>
    </source>
</evidence>
<evidence type="ECO:0000256" key="1">
    <source>
        <dbReference type="SAM" id="MobiDB-lite"/>
    </source>
</evidence>
<dbReference type="NCBIfam" id="TIGR03358">
    <property type="entry name" value="VI_chp_5"/>
    <property type="match status" value="1"/>
</dbReference>
<evidence type="ECO:0000313" key="3">
    <source>
        <dbReference type="Proteomes" id="UP000233742"/>
    </source>
</evidence>
<dbReference type="AlphaFoldDB" id="A0A2K9EDD8"/>
<protein>
    <submittedName>
        <fullName evidence="2">Type VI secretion system contractile sheath small subunit</fullName>
    </submittedName>
</protein>
<dbReference type="PANTHER" id="PTHR35850:SF1">
    <property type="entry name" value="TYPE VI SECRETION SYSTEM SHEATH PROTEIN TSSB1"/>
    <property type="match status" value="1"/>
</dbReference>
<dbReference type="PANTHER" id="PTHR35850">
    <property type="entry name" value="CYTOPLASMIC PROTEIN-RELATED"/>
    <property type="match status" value="1"/>
</dbReference>
<dbReference type="Proteomes" id="UP000233742">
    <property type="component" value="Chromosome"/>
</dbReference>
<organism evidence="2 3">
    <name type="scientific">Paracoccus tegillarcae</name>
    <dbReference type="NCBI Taxonomy" id="1529068"/>
    <lineage>
        <taxon>Bacteria</taxon>
        <taxon>Pseudomonadati</taxon>
        <taxon>Pseudomonadota</taxon>
        <taxon>Alphaproteobacteria</taxon>
        <taxon>Rhodobacterales</taxon>
        <taxon>Paracoccaceae</taxon>
        <taxon>Paracoccus</taxon>
    </lineage>
</organism>
<proteinExistence type="predicted"/>
<feature type="compositionally biased region" description="Basic and acidic residues" evidence="1">
    <location>
        <begin position="1"/>
        <end position="11"/>
    </location>
</feature>
<accession>A0A2K9EDD8</accession>
<dbReference type="OrthoDB" id="9789942at2"/>
<sequence length="174" mass="19262">MAADKSTDFIKRNRPPRVNISYEDPYDSEKMVELPFVMGVMSDLSGNASPVDKEAMEERDFVDVTAASLDEFMESVTPGLSYNVGNELGGEDRLGVSLEFQSMNDFEPAAVARQVPALKKLLEAREHLANLQRYMNSKPKAQDQIKQLLNDPELMAALAARESAKDASDEGTED</sequence>
<dbReference type="RefSeq" id="WP_101459623.1">
    <property type="nucleotide sequence ID" value="NZ_CP025408.1"/>
</dbReference>
<dbReference type="EMBL" id="CP025408">
    <property type="protein sequence ID" value="AUH32950.1"/>
    <property type="molecule type" value="Genomic_DNA"/>
</dbReference>
<dbReference type="Pfam" id="PF05591">
    <property type="entry name" value="T6SS_VipA"/>
    <property type="match status" value="1"/>
</dbReference>
<name>A0A2K9EDD8_9RHOB</name>